<proteinExistence type="inferred from homology"/>
<dbReference type="InterPro" id="IPR039379">
    <property type="entry name" value="Protoglobin_sensor_dom"/>
</dbReference>
<dbReference type="Gene3D" id="1.10.287.950">
    <property type="entry name" value="Methyl-accepting chemotaxis protein"/>
    <property type="match status" value="1"/>
</dbReference>
<protein>
    <submittedName>
        <fullName evidence="3">Uncharacterized protein</fullName>
    </submittedName>
</protein>
<dbReference type="SMART" id="SM00283">
    <property type="entry name" value="MA"/>
    <property type="match status" value="1"/>
</dbReference>
<dbReference type="SUPFAM" id="SSF46458">
    <property type="entry name" value="Globin-like"/>
    <property type="match status" value="1"/>
</dbReference>
<comment type="similarity">
    <text evidence="2">Belongs to the methyl-accepting chemotaxis (MCP) protein family.</text>
</comment>
<dbReference type="InterPro" id="IPR004090">
    <property type="entry name" value="Chemotax_Me-accpt_rcpt"/>
</dbReference>
<dbReference type="PANTHER" id="PTHR32089">
    <property type="entry name" value="METHYL-ACCEPTING CHEMOTAXIS PROTEIN MCPB"/>
    <property type="match status" value="1"/>
</dbReference>
<reference evidence="3" key="1">
    <citation type="journal article" date="2020" name="mSystems">
        <title>Genome- and Community-Level Interaction Insights into Carbon Utilization and Element Cycling Functions of Hydrothermarchaeota in Hydrothermal Sediment.</title>
        <authorList>
            <person name="Zhou Z."/>
            <person name="Liu Y."/>
            <person name="Xu W."/>
            <person name="Pan J."/>
            <person name="Luo Z.H."/>
            <person name="Li M."/>
        </authorList>
    </citation>
    <scope>NUCLEOTIDE SEQUENCE [LARGE SCALE GENOMIC DNA]</scope>
    <source>
        <strain evidence="3">SpSt-222</strain>
    </source>
</reference>
<keyword evidence="1" id="KW-0807">Transducer</keyword>
<evidence type="ECO:0000256" key="2">
    <source>
        <dbReference type="ARBA" id="ARBA00029447"/>
    </source>
</evidence>
<sequence length="621" mass="68463">MRQGRSCGMNAGKSVSFRERWVSAGWSLAHALRVNDRNLDLRREFIRLTPADIAVLAKLAPWGERVAERIARRFYDHQFAFSETRRFFEQFARRKGITLQELRKGLERTQAAYFRSIFEEAARGGNFGPEYYAMRLQIGAVHNRINLPLKWYLGSYALYFDLVRDELRRAFRFRPRLRAQAERALFVVFNYDMQAVAEAFFLDYLHSVGLDLDAIPVQDSREDLTDQHGELRRRLSEAVTTLTGSCSSTAALSHSLARTSSDLERIAEAIASANHDLAATSHRDQQLVDRVAALHEQINQAGASIARGAGQQEAAIRQLHEAMGELASRLEAIVTQATRGAEDGHSALQTAENGGRVVTATLAELRALTRDMRELAEQVEQLTTLADEVGKMGQAIEEIAEQTNLLALNAAIEAARAGEAGKGFAVVAEEVRKLAERAKHATSEILNLVGAITASIGRAAHTARQSAQRAEHGSELAGDAERAVTQIVERARALVEAVAAIDQEGARVRQAARQVTHLLEIVSAVTRDHAAAAEELQATMQSVHAQWQELEGHLRANVIRAEQLASEGDILREVARETARLARLIEEQSESLGQAASAFAPETGELRGRQSATRQLLVAAE</sequence>
<organism evidence="3">
    <name type="scientific">Thermomicrobium roseum</name>
    <dbReference type="NCBI Taxonomy" id="500"/>
    <lineage>
        <taxon>Bacteria</taxon>
        <taxon>Pseudomonadati</taxon>
        <taxon>Thermomicrobiota</taxon>
        <taxon>Thermomicrobia</taxon>
        <taxon>Thermomicrobiales</taxon>
        <taxon>Thermomicrobiaceae</taxon>
        <taxon>Thermomicrobium</taxon>
    </lineage>
</organism>
<dbReference type="GO" id="GO:0020037">
    <property type="term" value="F:heme binding"/>
    <property type="evidence" value="ECO:0007669"/>
    <property type="project" value="InterPro"/>
</dbReference>
<dbReference type="GO" id="GO:0006935">
    <property type="term" value="P:chemotaxis"/>
    <property type="evidence" value="ECO:0007669"/>
    <property type="project" value="InterPro"/>
</dbReference>
<dbReference type="CDD" id="cd01068">
    <property type="entry name" value="globin_sensor"/>
    <property type="match status" value="1"/>
</dbReference>
<dbReference type="Gene3D" id="1.10.490.10">
    <property type="entry name" value="Globins"/>
    <property type="match status" value="1"/>
</dbReference>
<gene>
    <name evidence="3" type="ORF">ENP47_08805</name>
</gene>
<dbReference type="InterPro" id="IPR044398">
    <property type="entry name" value="Globin-sensor_dom"/>
</dbReference>
<dbReference type="InterPro" id="IPR004089">
    <property type="entry name" value="MCPsignal_dom"/>
</dbReference>
<dbReference type="Pfam" id="PF00015">
    <property type="entry name" value="MCPsignal"/>
    <property type="match status" value="1"/>
</dbReference>
<evidence type="ECO:0000256" key="1">
    <source>
        <dbReference type="ARBA" id="ARBA00023224"/>
    </source>
</evidence>
<dbReference type="InterPro" id="IPR009050">
    <property type="entry name" value="Globin-like_sf"/>
</dbReference>
<dbReference type="PRINTS" id="PR00260">
    <property type="entry name" value="CHEMTRNSDUCR"/>
</dbReference>
<evidence type="ECO:0000313" key="3">
    <source>
        <dbReference type="EMBL" id="HEF65681.1"/>
    </source>
</evidence>
<dbReference type="GO" id="GO:0019825">
    <property type="term" value="F:oxygen binding"/>
    <property type="evidence" value="ECO:0007669"/>
    <property type="project" value="InterPro"/>
</dbReference>
<comment type="caution">
    <text evidence="3">The sequence shown here is derived from an EMBL/GenBank/DDBJ whole genome shotgun (WGS) entry which is preliminary data.</text>
</comment>
<dbReference type="SUPFAM" id="SSF58104">
    <property type="entry name" value="Methyl-accepting chemotaxis protein (MCP) signaling domain"/>
    <property type="match status" value="1"/>
</dbReference>
<dbReference type="AlphaFoldDB" id="A0A7C1JV61"/>
<dbReference type="Pfam" id="PF11563">
    <property type="entry name" value="Protoglobin"/>
    <property type="match status" value="1"/>
</dbReference>
<dbReference type="PROSITE" id="PS50111">
    <property type="entry name" value="CHEMOTAXIS_TRANSDUC_2"/>
    <property type="match status" value="1"/>
</dbReference>
<dbReference type="EMBL" id="DSJL01000011">
    <property type="protein sequence ID" value="HEF65681.1"/>
    <property type="molecule type" value="Genomic_DNA"/>
</dbReference>
<dbReference type="GO" id="GO:0007165">
    <property type="term" value="P:signal transduction"/>
    <property type="evidence" value="ECO:0007669"/>
    <property type="project" value="UniProtKB-KW"/>
</dbReference>
<accession>A0A7C1JV61</accession>
<name>A0A7C1JV61_THERO</name>
<dbReference type="GO" id="GO:0016020">
    <property type="term" value="C:membrane"/>
    <property type="evidence" value="ECO:0007669"/>
    <property type="project" value="InterPro"/>
</dbReference>
<dbReference type="GO" id="GO:0004888">
    <property type="term" value="F:transmembrane signaling receptor activity"/>
    <property type="evidence" value="ECO:0007669"/>
    <property type="project" value="InterPro"/>
</dbReference>
<dbReference type="InterPro" id="IPR012292">
    <property type="entry name" value="Globin/Proto"/>
</dbReference>
<dbReference type="PANTHER" id="PTHR32089:SF112">
    <property type="entry name" value="LYSOZYME-LIKE PROTEIN-RELATED"/>
    <property type="match status" value="1"/>
</dbReference>